<accession>A0AAV7CYB1</accession>
<keyword evidence="2" id="KW-1185">Reference proteome</keyword>
<evidence type="ECO:0000313" key="2">
    <source>
        <dbReference type="Proteomes" id="UP000824782"/>
    </source>
</evidence>
<protein>
    <submittedName>
        <fullName evidence="1">Uncharacterized protein</fullName>
    </submittedName>
</protein>
<name>A0AAV7CYB1_ENGPU</name>
<dbReference type="Proteomes" id="UP000824782">
    <property type="component" value="Unassembled WGS sequence"/>
</dbReference>
<sequence>MNTNIKKRFSFSFSYSPHEKVIKAPIFKNWKVLREESQLGEIVMEKPLISFRHSTTQRIHLVKSRFTTPRKNWLKDCVPELAASGSSRV</sequence>
<proteinExistence type="predicted"/>
<gene>
    <name evidence="1" type="ORF">GDO81_006220</name>
</gene>
<comment type="caution">
    <text evidence="1">The sequence shown here is derived from an EMBL/GenBank/DDBJ whole genome shotgun (WGS) entry which is preliminary data.</text>
</comment>
<organism evidence="1 2">
    <name type="scientific">Engystomops pustulosus</name>
    <name type="common">Tungara frog</name>
    <name type="synonym">Physalaemus pustulosus</name>
    <dbReference type="NCBI Taxonomy" id="76066"/>
    <lineage>
        <taxon>Eukaryota</taxon>
        <taxon>Metazoa</taxon>
        <taxon>Chordata</taxon>
        <taxon>Craniata</taxon>
        <taxon>Vertebrata</taxon>
        <taxon>Euteleostomi</taxon>
        <taxon>Amphibia</taxon>
        <taxon>Batrachia</taxon>
        <taxon>Anura</taxon>
        <taxon>Neobatrachia</taxon>
        <taxon>Hyloidea</taxon>
        <taxon>Leptodactylidae</taxon>
        <taxon>Leiuperinae</taxon>
        <taxon>Engystomops</taxon>
    </lineage>
</organism>
<reference evidence="1" key="1">
    <citation type="thesis" date="2020" institute="ProQuest LLC" country="789 East Eisenhower Parkway, Ann Arbor, MI, USA">
        <title>Comparative Genomics and Chromosome Evolution.</title>
        <authorList>
            <person name="Mudd A.B."/>
        </authorList>
    </citation>
    <scope>NUCLEOTIDE SEQUENCE</scope>
    <source>
        <strain evidence="1">237g6f4</strain>
        <tissue evidence="1">Blood</tissue>
    </source>
</reference>
<evidence type="ECO:0000313" key="1">
    <source>
        <dbReference type="EMBL" id="KAG8589028.1"/>
    </source>
</evidence>
<dbReference type="AlphaFoldDB" id="A0AAV7CYB1"/>
<dbReference type="EMBL" id="WNYA01000002">
    <property type="protein sequence ID" value="KAG8589028.1"/>
    <property type="molecule type" value="Genomic_DNA"/>
</dbReference>